<dbReference type="SUPFAM" id="SSF53756">
    <property type="entry name" value="UDP-Glycosyltransferase/glycogen phosphorylase"/>
    <property type="match status" value="1"/>
</dbReference>
<dbReference type="CDD" id="cd03784">
    <property type="entry name" value="GT1_Gtf-like"/>
    <property type="match status" value="1"/>
</dbReference>
<dbReference type="InterPro" id="IPR050426">
    <property type="entry name" value="Glycosyltransferase_28"/>
</dbReference>
<dbReference type="EMBL" id="JACJID010000001">
    <property type="protein sequence ID" value="MBA8923883.1"/>
    <property type="molecule type" value="Genomic_DNA"/>
</dbReference>
<dbReference type="RefSeq" id="WP_182836442.1">
    <property type="nucleotide sequence ID" value="NZ_BAAABQ010000065.1"/>
</dbReference>
<dbReference type="Proteomes" id="UP000517916">
    <property type="component" value="Unassembled WGS sequence"/>
</dbReference>
<keyword evidence="2" id="KW-0328">Glycosyltransferase</keyword>
<keyword evidence="7" id="KW-1185">Reference proteome</keyword>
<protein>
    <submittedName>
        <fullName evidence="6">UDP:flavonoid glycosyltransferase YjiC (YdhE family)</fullName>
    </submittedName>
</protein>
<dbReference type="InterPro" id="IPR010610">
    <property type="entry name" value="EryCIII-like_C"/>
</dbReference>
<reference evidence="6 7" key="1">
    <citation type="submission" date="2020-08" db="EMBL/GenBank/DDBJ databases">
        <title>Genomic Encyclopedia of Archaeal and Bacterial Type Strains, Phase II (KMG-II): from individual species to whole genera.</title>
        <authorList>
            <person name="Goeker M."/>
        </authorList>
    </citation>
    <scope>NUCLEOTIDE SEQUENCE [LARGE SCALE GENOMIC DNA]</scope>
    <source>
        <strain evidence="6 7">DSM 43850</strain>
    </source>
</reference>
<comment type="caution">
    <text evidence="6">The sequence shown here is derived from an EMBL/GenBank/DDBJ whole genome shotgun (WGS) entry which is preliminary data.</text>
</comment>
<evidence type="ECO:0000313" key="6">
    <source>
        <dbReference type="EMBL" id="MBA8923883.1"/>
    </source>
</evidence>
<feature type="domain" description="Erythromycin biosynthesis protein CIII-like N-terminal" evidence="5">
    <location>
        <begin position="22"/>
        <end position="223"/>
    </location>
</feature>
<dbReference type="InterPro" id="IPR002213">
    <property type="entry name" value="UDP_glucos_trans"/>
</dbReference>
<dbReference type="PANTHER" id="PTHR48050">
    <property type="entry name" value="STEROL 3-BETA-GLUCOSYLTRANSFERASE"/>
    <property type="match status" value="1"/>
</dbReference>
<gene>
    <name evidence="6" type="ORF">BC739_001080</name>
</gene>
<dbReference type="Gene3D" id="3.40.50.2000">
    <property type="entry name" value="Glycogen Phosphorylase B"/>
    <property type="match status" value="2"/>
</dbReference>
<evidence type="ECO:0000256" key="1">
    <source>
        <dbReference type="ARBA" id="ARBA00006962"/>
    </source>
</evidence>
<dbReference type="Pfam" id="PF21036">
    <property type="entry name" value="EryCIII-like_N"/>
    <property type="match status" value="1"/>
</dbReference>
<evidence type="ECO:0000259" key="4">
    <source>
        <dbReference type="Pfam" id="PF06722"/>
    </source>
</evidence>
<feature type="domain" description="Erythromycin biosynthesis protein CIII-like C-terminal" evidence="4">
    <location>
        <begin position="239"/>
        <end position="379"/>
    </location>
</feature>
<evidence type="ECO:0000313" key="7">
    <source>
        <dbReference type="Proteomes" id="UP000517916"/>
    </source>
</evidence>
<organism evidence="6 7">
    <name type="scientific">Kutzneria viridogrisea</name>
    <dbReference type="NCBI Taxonomy" id="47990"/>
    <lineage>
        <taxon>Bacteria</taxon>
        <taxon>Bacillati</taxon>
        <taxon>Actinomycetota</taxon>
        <taxon>Actinomycetes</taxon>
        <taxon>Pseudonocardiales</taxon>
        <taxon>Pseudonocardiaceae</taxon>
        <taxon>Kutzneria</taxon>
    </lineage>
</organism>
<evidence type="ECO:0000256" key="3">
    <source>
        <dbReference type="ARBA" id="ARBA00022679"/>
    </source>
</evidence>
<comment type="similarity">
    <text evidence="1">Belongs to the glycosyltransferase 28 family.</text>
</comment>
<dbReference type="Pfam" id="PF06722">
    <property type="entry name" value="EryCIII-like_C"/>
    <property type="match status" value="1"/>
</dbReference>
<evidence type="ECO:0000256" key="2">
    <source>
        <dbReference type="ARBA" id="ARBA00022676"/>
    </source>
</evidence>
<keyword evidence="3" id="KW-0808">Transferase</keyword>
<accession>A0ABR6BAJ4</accession>
<dbReference type="InterPro" id="IPR048284">
    <property type="entry name" value="EryCIII-like_N"/>
</dbReference>
<evidence type="ECO:0000259" key="5">
    <source>
        <dbReference type="Pfam" id="PF21036"/>
    </source>
</evidence>
<sequence>MRVLMSACPLRSHFYPMIPLAWALRVAGHEVLVVAPPNATKLLHEAGISTIALTDDFDPLAEVRAALPPQMLPVAGTREWNNTFWSMGIKAAVTRAEQIVEEYFALAKGWGAELVIADPLELASRVTAAALGIPFIRHRWAVDPLTGPFETRIGELLAPTYRRYGVAELPEPAVVVDMSPPGMQLPEAPPGQPVRFMSYSGTASLPRWVVEPTRPRRICVTVGSSGMFGGPASLLHRVLRALDDLSDTEIVVTESTVDKELADALGDRLRLTGVLPLDLFLGTCTAIVHHSGSGTAYTAATLGVPQLAMPQMNDNFQVADRLRASGIGVTLTTRSTQQTPAIRDGLRKVLTDEGIRAAVDRMAASAAAMPTPDQFVADLPRLLSAGRNG</sequence>
<proteinExistence type="inferred from homology"/>
<dbReference type="PANTHER" id="PTHR48050:SF13">
    <property type="entry name" value="STEROL 3-BETA-GLUCOSYLTRANSFERASE UGT80A2"/>
    <property type="match status" value="1"/>
</dbReference>
<name>A0ABR6BAJ4_9PSEU</name>